<comment type="caution">
    <text evidence="1">The sequence shown here is derived from an EMBL/GenBank/DDBJ whole genome shotgun (WGS) entry which is preliminary data.</text>
</comment>
<proteinExistence type="predicted"/>
<sequence>MPPLKGYACTYAQMWVTVKHDYGLSVDTAEKDKLTGILAGC</sequence>
<protein>
    <recommendedName>
        <fullName evidence="3">DUF1524 domain-containing protein</fullName>
    </recommendedName>
</protein>
<keyword evidence="2" id="KW-1185">Reference proteome</keyword>
<accession>A0ABP3IS12</accession>
<evidence type="ECO:0008006" key="3">
    <source>
        <dbReference type="Google" id="ProtNLM"/>
    </source>
</evidence>
<organism evidence="1 2">
    <name type="scientific">Streptomyces luteireticuli</name>
    <dbReference type="NCBI Taxonomy" id="173858"/>
    <lineage>
        <taxon>Bacteria</taxon>
        <taxon>Bacillati</taxon>
        <taxon>Actinomycetota</taxon>
        <taxon>Actinomycetes</taxon>
        <taxon>Kitasatosporales</taxon>
        <taxon>Streptomycetaceae</taxon>
        <taxon>Streptomyces</taxon>
    </lineage>
</organism>
<evidence type="ECO:0000313" key="2">
    <source>
        <dbReference type="Proteomes" id="UP001500879"/>
    </source>
</evidence>
<evidence type="ECO:0000313" key="1">
    <source>
        <dbReference type="EMBL" id="GAA0421582.1"/>
    </source>
</evidence>
<dbReference type="Proteomes" id="UP001500879">
    <property type="component" value="Unassembled WGS sequence"/>
</dbReference>
<dbReference type="EMBL" id="BAAABX010000051">
    <property type="protein sequence ID" value="GAA0421582.1"/>
    <property type="molecule type" value="Genomic_DNA"/>
</dbReference>
<name>A0ABP3IS12_9ACTN</name>
<gene>
    <name evidence="1" type="ORF">GCM10010357_48700</name>
</gene>
<reference evidence="2" key="1">
    <citation type="journal article" date="2019" name="Int. J. Syst. Evol. Microbiol.">
        <title>The Global Catalogue of Microorganisms (GCM) 10K type strain sequencing project: providing services to taxonomists for standard genome sequencing and annotation.</title>
        <authorList>
            <consortium name="The Broad Institute Genomics Platform"/>
            <consortium name="The Broad Institute Genome Sequencing Center for Infectious Disease"/>
            <person name="Wu L."/>
            <person name="Ma J."/>
        </authorList>
    </citation>
    <scope>NUCLEOTIDE SEQUENCE [LARGE SCALE GENOMIC DNA]</scope>
    <source>
        <strain evidence="2">JCM 4788</strain>
    </source>
</reference>